<accession>A0A0J8JPS4</accession>
<dbReference type="Gene3D" id="2.40.30.170">
    <property type="match status" value="1"/>
</dbReference>
<dbReference type="InterPro" id="IPR006143">
    <property type="entry name" value="RND_pump_MFP"/>
</dbReference>
<dbReference type="Gene3D" id="1.10.287.470">
    <property type="entry name" value="Helix hairpin bin"/>
    <property type="match status" value="1"/>
</dbReference>
<dbReference type="GO" id="GO:1990281">
    <property type="term" value="C:efflux pump complex"/>
    <property type="evidence" value="ECO:0007669"/>
    <property type="project" value="TreeGrafter"/>
</dbReference>
<organism evidence="3 4">
    <name type="scientific">Catenovulum maritimum</name>
    <dbReference type="NCBI Taxonomy" id="1513271"/>
    <lineage>
        <taxon>Bacteria</taxon>
        <taxon>Pseudomonadati</taxon>
        <taxon>Pseudomonadota</taxon>
        <taxon>Gammaproteobacteria</taxon>
        <taxon>Alteromonadales</taxon>
        <taxon>Alteromonadaceae</taxon>
        <taxon>Catenovulum</taxon>
    </lineage>
</organism>
<keyword evidence="4" id="KW-1185">Reference proteome</keyword>
<evidence type="ECO:0000313" key="3">
    <source>
        <dbReference type="EMBL" id="KMT66671.1"/>
    </source>
</evidence>
<evidence type="ECO:0000313" key="4">
    <source>
        <dbReference type="Proteomes" id="UP000037600"/>
    </source>
</evidence>
<dbReference type="AlphaFoldDB" id="A0A0J8JPS4"/>
<name>A0A0J8JPS4_9ALTE</name>
<dbReference type="PANTHER" id="PTHR30469:SF12">
    <property type="entry name" value="MULTIDRUG RESISTANCE PROTEIN MDTA"/>
    <property type="match status" value="1"/>
</dbReference>
<dbReference type="RefSeq" id="WP_048688181.1">
    <property type="nucleotide sequence ID" value="NZ_KQ130482.1"/>
</dbReference>
<sequence length="395" mass="44076">MQSKLKKILLPLIILVTAIAVFVAMESMKKPAEKKEMEFKPTLVAVDTLEAKDWQFKIQAQGMVRPVKETDLTVEVSAKVLAISDTFFEGSFVKQGDVLVKLEQSDYLTELKLSKANLAKALAALKEEKARVEVAKREWKGRIDTASDLALRIPQLETEQANVEYAQAQVEQAQRNLDRTFIRAPYDGVIVASTTEVGQFLSKGTQVGKIYGSETAEIRLPVNYTELKFIDVGSKLVQSAPSPVVLYTNSASKKAENWLAYLSHSEAVIDNTSRMTYLVAKISDPYNLTGIHQQAIQFGQFVNAEISGTKANQVFKINRQYLTSNQEIILFQNNEIKLFKPEILRFEGKFIYIDSGLRNGDQIITSAISNPVNGMKVRLNSTAQKSTKTNELVAN</sequence>
<dbReference type="OrthoDB" id="5730196at2"/>
<dbReference type="GO" id="GO:0015562">
    <property type="term" value="F:efflux transmembrane transporter activity"/>
    <property type="evidence" value="ECO:0007669"/>
    <property type="project" value="TreeGrafter"/>
</dbReference>
<evidence type="ECO:0000256" key="1">
    <source>
        <dbReference type="ARBA" id="ARBA00009477"/>
    </source>
</evidence>
<protein>
    <submittedName>
        <fullName evidence="3">Uncharacterized protein</fullName>
    </submittedName>
</protein>
<dbReference type="EMBL" id="LAZL01000002">
    <property type="protein sequence ID" value="KMT66671.1"/>
    <property type="molecule type" value="Genomic_DNA"/>
</dbReference>
<gene>
    <name evidence="3" type="ORF">XM47_00620</name>
</gene>
<dbReference type="SUPFAM" id="SSF111369">
    <property type="entry name" value="HlyD-like secretion proteins"/>
    <property type="match status" value="1"/>
</dbReference>
<proteinExistence type="inferred from homology"/>
<dbReference type="Gene3D" id="2.40.420.20">
    <property type="match status" value="1"/>
</dbReference>
<reference evidence="3 4" key="1">
    <citation type="submission" date="2015-04" db="EMBL/GenBank/DDBJ databases">
        <title>Draft Genome Sequence of the Novel Agar-Digesting Marine Bacterium Q1.</title>
        <authorList>
            <person name="Li Y."/>
            <person name="Li D."/>
            <person name="Chen G."/>
            <person name="Du Z."/>
        </authorList>
    </citation>
    <scope>NUCLEOTIDE SEQUENCE [LARGE SCALE GENOMIC DNA]</scope>
    <source>
        <strain evidence="3 4">Q1</strain>
    </source>
</reference>
<dbReference type="PANTHER" id="PTHR30469">
    <property type="entry name" value="MULTIDRUG RESISTANCE PROTEIN MDTA"/>
    <property type="match status" value="1"/>
</dbReference>
<feature type="coiled-coil region" evidence="2">
    <location>
        <begin position="108"/>
        <end position="176"/>
    </location>
</feature>
<dbReference type="STRING" id="1513271.XM47_00620"/>
<dbReference type="Proteomes" id="UP000037600">
    <property type="component" value="Unassembled WGS sequence"/>
</dbReference>
<comment type="similarity">
    <text evidence="1">Belongs to the membrane fusion protein (MFP) (TC 8.A.1) family.</text>
</comment>
<evidence type="ECO:0000256" key="2">
    <source>
        <dbReference type="SAM" id="Coils"/>
    </source>
</evidence>
<keyword evidence="2" id="KW-0175">Coiled coil</keyword>
<dbReference type="Gene3D" id="2.40.50.100">
    <property type="match status" value="1"/>
</dbReference>
<comment type="caution">
    <text evidence="3">The sequence shown here is derived from an EMBL/GenBank/DDBJ whole genome shotgun (WGS) entry which is preliminary data.</text>
</comment>
<dbReference type="NCBIfam" id="TIGR01730">
    <property type="entry name" value="RND_mfp"/>
    <property type="match status" value="1"/>
</dbReference>